<feature type="transmembrane region" description="Helical" evidence="8">
    <location>
        <begin position="269"/>
        <end position="286"/>
    </location>
</feature>
<gene>
    <name evidence="8" type="primary">murJ</name>
    <name evidence="10" type="ORF">CRIB_1663</name>
</gene>
<feature type="transmembrane region" description="Helical" evidence="8">
    <location>
        <begin position="436"/>
        <end position="458"/>
    </location>
</feature>
<feature type="transmembrane region" description="Helical" evidence="8">
    <location>
        <begin position="347"/>
        <end position="365"/>
    </location>
</feature>
<comment type="subcellular location">
    <subcellularLocation>
        <location evidence="1 8">Cell membrane</location>
        <topology evidence="1 8">Multi-pass membrane protein</topology>
    </subcellularLocation>
</comment>
<dbReference type="GO" id="GO:0071555">
    <property type="term" value="P:cell wall organization"/>
    <property type="evidence" value="ECO:0007669"/>
    <property type="project" value="UniProtKB-UniRule"/>
</dbReference>
<evidence type="ECO:0000256" key="6">
    <source>
        <dbReference type="ARBA" id="ARBA00022989"/>
    </source>
</evidence>
<dbReference type="PANTHER" id="PTHR47019">
    <property type="entry name" value="LIPID II FLIPPASE MURJ"/>
    <property type="match status" value="1"/>
</dbReference>
<keyword evidence="8 9" id="KW-0961">Cell wall biogenesis/degradation</keyword>
<dbReference type="InterPro" id="IPR004268">
    <property type="entry name" value="MurJ"/>
</dbReference>
<dbReference type="Pfam" id="PF03023">
    <property type="entry name" value="MurJ"/>
    <property type="match status" value="1"/>
</dbReference>
<organism evidence="10 11">
    <name type="scientific">Romboutsia ilealis</name>
    <dbReference type="NCBI Taxonomy" id="1115758"/>
    <lineage>
        <taxon>Bacteria</taxon>
        <taxon>Bacillati</taxon>
        <taxon>Bacillota</taxon>
        <taxon>Clostridia</taxon>
        <taxon>Peptostreptococcales</taxon>
        <taxon>Peptostreptococcaceae</taxon>
        <taxon>Romboutsia</taxon>
    </lineage>
</organism>
<keyword evidence="11" id="KW-1185">Reference proteome</keyword>
<evidence type="ECO:0000256" key="7">
    <source>
        <dbReference type="ARBA" id="ARBA00023136"/>
    </source>
</evidence>
<keyword evidence="6 8" id="KW-1133">Transmembrane helix</keyword>
<keyword evidence="2 8" id="KW-1003">Cell membrane</keyword>
<keyword evidence="7 8" id="KW-0472">Membrane</keyword>
<feature type="transmembrane region" description="Helical" evidence="8">
    <location>
        <begin position="377"/>
        <end position="397"/>
    </location>
</feature>
<comment type="similarity">
    <text evidence="8 9">Belongs to the MurJ/MviN family.</text>
</comment>
<feature type="transmembrane region" description="Helical" evidence="8">
    <location>
        <begin position="126"/>
        <end position="145"/>
    </location>
</feature>
<dbReference type="Proteomes" id="UP000245622">
    <property type="component" value="Chromosome 1"/>
</dbReference>
<reference evidence="10 11" key="1">
    <citation type="submission" date="2014-04" db="EMBL/GenBank/DDBJ databases">
        <authorList>
            <person name="Hornung B.V."/>
        </authorList>
    </citation>
    <scope>NUCLEOTIDE SEQUENCE [LARGE SCALE GENOMIC DNA]</scope>
    <source>
        <strain evidence="10 11">CRIB</strain>
    </source>
</reference>
<dbReference type="GO" id="GO:0005886">
    <property type="term" value="C:plasma membrane"/>
    <property type="evidence" value="ECO:0007669"/>
    <property type="project" value="UniProtKB-SubCell"/>
</dbReference>
<keyword evidence="3 8" id="KW-0812">Transmembrane</keyword>
<dbReference type="KEGG" id="ril:CRIB_1663"/>
<dbReference type="EMBL" id="LN555523">
    <property type="protein sequence ID" value="CED94270.1"/>
    <property type="molecule type" value="Genomic_DNA"/>
</dbReference>
<feature type="transmembrane region" description="Helical" evidence="8">
    <location>
        <begin position="157"/>
        <end position="177"/>
    </location>
</feature>
<evidence type="ECO:0000313" key="10">
    <source>
        <dbReference type="EMBL" id="CED94270.1"/>
    </source>
</evidence>
<evidence type="ECO:0000256" key="8">
    <source>
        <dbReference type="HAMAP-Rule" id="MF_02078"/>
    </source>
</evidence>
<feature type="transmembrane region" description="Helical" evidence="8">
    <location>
        <begin position="183"/>
        <end position="203"/>
    </location>
</feature>
<evidence type="ECO:0000313" key="11">
    <source>
        <dbReference type="Proteomes" id="UP000245622"/>
    </source>
</evidence>
<dbReference type="HAMAP" id="MF_02078">
    <property type="entry name" value="MurJ_MviN"/>
    <property type="match status" value="1"/>
</dbReference>
<comment type="function">
    <text evidence="8 9">Involved in peptidoglycan biosynthesis. Transports lipid-linked peptidoglycan precursors from the inner to the outer leaflet of the cytoplasmic membrane.</text>
</comment>
<evidence type="ECO:0000256" key="3">
    <source>
        <dbReference type="ARBA" id="ARBA00022692"/>
    </source>
</evidence>
<protein>
    <recommendedName>
        <fullName evidence="8">Probable lipid II flippase MurJ</fullName>
    </recommendedName>
</protein>
<keyword evidence="4 8" id="KW-0133">Cell shape</keyword>
<proteinExistence type="inferred from homology"/>
<dbReference type="PIRSF" id="PIRSF002869">
    <property type="entry name" value="MviN"/>
    <property type="match status" value="1"/>
</dbReference>
<comment type="pathway">
    <text evidence="8">Cell wall biogenesis; peptidoglycan biosynthesis.</text>
</comment>
<dbReference type="NCBIfam" id="TIGR01695">
    <property type="entry name" value="murJ_mviN"/>
    <property type="match status" value="1"/>
</dbReference>
<feature type="transmembrane region" description="Helical" evidence="8">
    <location>
        <begin position="87"/>
        <end position="106"/>
    </location>
</feature>
<dbReference type="PRINTS" id="PR01806">
    <property type="entry name" value="VIRFACTRMVIN"/>
</dbReference>
<dbReference type="GO" id="GO:0009252">
    <property type="term" value="P:peptidoglycan biosynthetic process"/>
    <property type="evidence" value="ECO:0007669"/>
    <property type="project" value="UniProtKB-UniRule"/>
</dbReference>
<evidence type="ECO:0000256" key="1">
    <source>
        <dbReference type="ARBA" id="ARBA00004651"/>
    </source>
</evidence>
<dbReference type="InterPro" id="IPR051050">
    <property type="entry name" value="Lipid_II_flippase_MurJ/MviN"/>
</dbReference>
<evidence type="ECO:0000256" key="2">
    <source>
        <dbReference type="ARBA" id="ARBA00022475"/>
    </source>
</evidence>
<dbReference type="GO" id="GO:0015648">
    <property type="term" value="F:lipid-linked peptidoglycan transporter activity"/>
    <property type="evidence" value="ECO:0007669"/>
    <property type="project" value="UniProtKB-UniRule"/>
</dbReference>
<feature type="transmembrane region" description="Helical" evidence="8">
    <location>
        <begin position="224"/>
        <end position="244"/>
    </location>
</feature>
<dbReference type="GO" id="GO:0034204">
    <property type="term" value="P:lipid translocation"/>
    <property type="evidence" value="ECO:0007669"/>
    <property type="project" value="TreeGrafter"/>
</dbReference>
<feature type="transmembrane region" description="Helical" evidence="8">
    <location>
        <begin position="403"/>
        <end position="424"/>
    </location>
</feature>
<dbReference type="GO" id="GO:0008360">
    <property type="term" value="P:regulation of cell shape"/>
    <property type="evidence" value="ECO:0007669"/>
    <property type="project" value="UniProtKB-UniRule"/>
</dbReference>
<accession>A0A1V1I230</accession>
<dbReference type="CDD" id="cd13123">
    <property type="entry name" value="MATE_MurJ_like"/>
    <property type="match status" value="1"/>
</dbReference>
<sequence>MSNIAKTTIGLMFLTLISKVLGFFRELCLGSVYGASAFTDAYIISQNIPIVIFTSVAMALGTSYIPLFCDIREKSGDKEAIKFSNNLINIVVMFCSLLAIVCMIFTEPLVKIFAIGFEGETLKLAVEFTRILIVGIIFIGVNDVLMPFLQINQNYAVPGMLGIPYNIVIIISIFISPKFGCKVLIYGTLLAILSKVLFQIPFAKKKGYKYKAYINFKDKNIKKLLLLVAPVFVGVAVNQVNGLVDKTLASTLVEGSISSLNYANKLNEFVMGIFIVSITSVIYPLLSKLSAGNNKEEFNNSIVKSINYVILLVIPISIGAMVLSTPIVKLLFERGAFDLRATQMTSSALFCYSIGIIGFGLRDILSRVFYSIQDTKTPMVNGAIAMALNIVLNLILIRYMGHAGLALATSISALVCIVLLFRSLRKKIGNFGEERIAFVFIKTLISGVVMGIVTTIFYDFISNIVRGGMISQIVSLSTSVLVGVTVYFIGVVILKIDEVNEAISIIKDKFTTKRGGYSAK</sequence>
<dbReference type="GeneID" id="82205695"/>
<evidence type="ECO:0000256" key="4">
    <source>
        <dbReference type="ARBA" id="ARBA00022960"/>
    </source>
</evidence>
<dbReference type="UniPathway" id="UPA00219"/>
<feature type="transmembrane region" description="Helical" evidence="8">
    <location>
        <begin position="46"/>
        <end position="67"/>
    </location>
</feature>
<dbReference type="AlphaFoldDB" id="A0A1V1I230"/>
<evidence type="ECO:0000256" key="5">
    <source>
        <dbReference type="ARBA" id="ARBA00022984"/>
    </source>
</evidence>
<feature type="transmembrane region" description="Helical" evidence="8">
    <location>
        <begin position="306"/>
        <end position="327"/>
    </location>
</feature>
<dbReference type="RefSeq" id="WP_180701803.1">
    <property type="nucleotide sequence ID" value="NZ_LN555523.1"/>
</dbReference>
<keyword evidence="5 8" id="KW-0573">Peptidoglycan synthesis</keyword>
<keyword evidence="8 9" id="KW-0813">Transport</keyword>
<dbReference type="PANTHER" id="PTHR47019:SF1">
    <property type="entry name" value="LIPID II FLIPPASE MURJ"/>
    <property type="match status" value="1"/>
</dbReference>
<name>A0A1V1I230_9FIRM</name>
<feature type="transmembrane region" description="Helical" evidence="8">
    <location>
        <begin position="470"/>
        <end position="494"/>
    </location>
</feature>
<evidence type="ECO:0000256" key="9">
    <source>
        <dbReference type="PIRNR" id="PIRNR002869"/>
    </source>
</evidence>